<evidence type="ECO:0000313" key="1">
    <source>
        <dbReference type="EMBL" id="MFC5402458.1"/>
    </source>
</evidence>
<dbReference type="EMBL" id="JBHSMI010000012">
    <property type="protein sequence ID" value="MFC5402458.1"/>
    <property type="molecule type" value="Genomic_DNA"/>
</dbReference>
<keyword evidence="2" id="KW-1185">Reference proteome</keyword>
<protein>
    <submittedName>
        <fullName evidence="1">Uncharacterized protein</fullName>
    </submittedName>
</protein>
<proteinExistence type="predicted"/>
<dbReference type="RefSeq" id="WP_378130925.1">
    <property type="nucleotide sequence ID" value="NZ_JBHSMI010000012.1"/>
</dbReference>
<dbReference type="Proteomes" id="UP001596113">
    <property type="component" value="Unassembled WGS sequence"/>
</dbReference>
<gene>
    <name evidence="1" type="ORF">ACFPOF_06875</name>
</gene>
<evidence type="ECO:0000313" key="2">
    <source>
        <dbReference type="Proteomes" id="UP001596113"/>
    </source>
</evidence>
<name>A0ABW0HPH3_9BACL</name>
<accession>A0ABW0HPH3</accession>
<sequence length="116" mass="12224">MKMKPSNQKGVCLLLNLGGFETRMDENLEIAQGLGKVLYSLTGDGLVKVEAGAHIVPVNVLSLTPAELFVWSSLINEQLQAEGFTPDDAVILAAGKKYRGTLPLGTAISKGLTLGA</sequence>
<organism evidence="1 2">
    <name type="scientific">Cohnella soli</name>
    <dbReference type="NCBI Taxonomy" id="425005"/>
    <lineage>
        <taxon>Bacteria</taxon>
        <taxon>Bacillati</taxon>
        <taxon>Bacillota</taxon>
        <taxon>Bacilli</taxon>
        <taxon>Bacillales</taxon>
        <taxon>Paenibacillaceae</taxon>
        <taxon>Cohnella</taxon>
    </lineage>
</organism>
<comment type="caution">
    <text evidence="1">The sequence shown here is derived from an EMBL/GenBank/DDBJ whole genome shotgun (WGS) entry which is preliminary data.</text>
</comment>
<reference evidence="2" key="1">
    <citation type="journal article" date="2019" name="Int. J. Syst. Evol. Microbiol.">
        <title>The Global Catalogue of Microorganisms (GCM) 10K type strain sequencing project: providing services to taxonomists for standard genome sequencing and annotation.</title>
        <authorList>
            <consortium name="The Broad Institute Genomics Platform"/>
            <consortium name="The Broad Institute Genome Sequencing Center for Infectious Disease"/>
            <person name="Wu L."/>
            <person name="Ma J."/>
        </authorList>
    </citation>
    <scope>NUCLEOTIDE SEQUENCE [LARGE SCALE GENOMIC DNA]</scope>
    <source>
        <strain evidence="2">CGMCC 1.18575</strain>
    </source>
</reference>